<evidence type="ECO:0000256" key="4">
    <source>
        <dbReference type="ARBA" id="ARBA00004669"/>
    </source>
</evidence>
<evidence type="ECO:0000256" key="16">
    <source>
        <dbReference type="RuleBase" id="RU364099"/>
    </source>
</evidence>
<dbReference type="GO" id="GO:0006178">
    <property type="term" value="P:guanine salvage"/>
    <property type="evidence" value="ECO:0007669"/>
    <property type="project" value="TreeGrafter"/>
</dbReference>
<dbReference type="Gene3D" id="3.40.50.2020">
    <property type="match status" value="1"/>
</dbReference>
<comment type="pathway">
    <text evidence="5">Purine metabolism; GMP biosynthesis via salvage pathway; GMP from guanine: step 1/1.</text>
</comment>
<dbReference type="GO" id="GO:0032263">
    <property type="term" value="P:GMP salvage"/>
    <property type="evidence" value="ECO:0007669"/>
    <property type="project" value="TreeGrafter"/>
</dbReference>
<keyword evidence="11 16" id="KW-0660">Purine salvage</keyword>
<dbReference type="RefSeq" id="WP_241712172.1">
    <property type="nucleotide sequence ID" value="NZ_JALBUF010000001.1"/>
</dbReference>
<dbReference type="InterPro" id="IPR005904">
    <property type="entry name" value="Hxn_phspho_trans"/>
</dbReference>
<comment type="similarity">
    <text evidence="6 16">Belongs to the purine/pyrimidine phosphoribosyltransferase family.</text>
</comment>
<evidence type="ECO:0000259" key="17">
    <source>
        <dbReference type="Pfam" id="PF00156"/>
    </source>
</evidence>
<evidence type="ECO:0000256" key="6">
    <source>
        <dbReference type="ARBA" id="ARBA00008391"/>
    </source>
</evidence>
<dbReference type="GO" id="GO:0005829">
    <property type="term" value="C:cytosol"/>
    <property type="evidence" value="ECO:0007669"/>
    <property type="project" value="TreeGrafter"/>
</dbReference>
<dbReference type="NCBIfam" id="TIGR01203">
    <property type="entry name" value="HGPRTase"/>
    <property type="match status" value="1"/>
</dbReference>
<evidence type="ECO:0000256" key="9">
    <source>
        <dbReference type="ARBA" id="ARBA00022679"/>
    </source>
</evidence>
<dbReference type="Pfam" id="PF00156">
    <property type="entry name" value="Pribosyltran"/>
    <property type="match status" value="1"/>
</dbReference>
<keyword evidence="13 16" id="KW-0460">Magnesium</keyword>
<organism evidence="18 19">
    <name type="scientific">Sulfoacidibacillus ferrooxidans</name>
    <dbReference type="NCBI Taxonomy" id="2005001"/>
    <lineage>
        <taxon>Bacteria</taxon>
        <taxon>Bacillati</taxon>
        <taxon>Bacillota</taxon>
        <taxon>Bacilli</taxon>
        <taxon>Bacillales</taxon>
        <taxon>Alicyclobacillaceae</taxon>
        <taxon>Sulfoacidibacillus</taxon>
    </lineage>
</organism>
<dbReference type="InterPro" id="IPR000836">
    <property type="entry name" value="PRTase_dom"/>
</dbReference>
<evidence type="ECO:0000256" key="7">
    <source>
        <dbReference type="ARBA" id="ARBA00022490"/>
    </source>
</evidence>
<keyword evidence="10 16" id="KW-0479">Metal-binding</keyword>
<evidence type="ECO:0000256" key="11">
    <source>
        <dbReference type="ARBA" id="ARBA00022726"/>
    </source>
</evidence>
<comment type="catalytic activity">
    <reaction evidence="15">
        <text>IMP + diphosphate = hypoxanthine + 5-phospho-alpha-D-ribose 1-diphosphate</text>
        <dbReference type="Rhea" id="RHEA:17973"/>
        <dbReference type="ChEBI" id="CHEBI:17368"/>
        <dbReference type="ChEBI" id="CHEBI:33019"/>
        <dbReference type="ChEBI" id="CHEBI:58017"/>
        <dbReference type="ChEBI" id="CHEBI:58053"/>
        <dbReference type="EC" id="2.4.2.8"/>
    </reaction>
    <physiologicalReaction direction="right-to-left" evidence="15">
        <dbReference type="Rhea" id="RHEA:17975"/>
    </physiologicalReaction>
</comment>
<name>A0A9X1V7E8_9BACL</name>
<comment type="caution">
    <text evidence="18">The sequence shown here is derived from an EMBL/GenBank/DDBJ whole genome shotgun (WGS) entry which is preliminary data.</text>
</comment>
<dbReference type="EMBL" id="JALBUF010000001">
    <property type="protein sequence ID" value="MCI0182595.1"/>
    <property type="molecule type" value="Genomic_DNA"/>
</dbReference>
<accession>A0A9X1V7E8</accession>
<dbReference type="GO" id="GO:0004422">
    <property type="term" value="F:hypoxanthine phosphoribosyltransferase activity"/>
    <property type="evidence" value="ECO:0007669"/>
    <property type="project" value="InterPro"/>
</dbReference>
<keyword evidence="19" id="KW-1185">Reference proteome</keyword>
<feature type="domain" description="Phosphoribosyltransferase" evidence="17">
    <location>
        <begin position="13"/>
        <end position="159"/>
    </location>
</feature>
<dbReference type="InterPro" id="IPR029057">
    <property type="entry name" value="PRTase-like"/>
</dbReference>
<evidence type="ECO:0000256" key="3">
    <source>
        <dbReference type="ARBA" id="ARBA00004496"/>
    </source>
</evidence>
<evidence type="ECO:0000256" key="12">
    <source>
        <dbReference type="ARBA" id="ARBA00022741"/>
    </source>
</evidence>
<dbReference type="GO" id="GO:0006166">
    <property type="term" value="P:purine ribonucleoside salvage"/>
    <property type="evidence" value="ECO:0007669"/>
    <property type="project" value="UniProtKB-KW"/>
</dbReference>
<evidence type="ECO:0000256" key="10">
    <source>
        <dbReference type="ARBA" id="ARBA00022723"/>
    </source>
</evidence>
<keyword evidence="12 16" id="KW-0547">Nucleotide-binding</keyword>
<evidence type="ECO:0000313" key="19">
    <source>
        <dbReference type="Proteomes" id="UP001139263"/>
    </source>
</evidence>
<dbReference type="FunFam" id="3.40.50.2020:FF:000006">
    <property type="entry name" value="Hypoxanthine phosphoribosyltransferase"/>
    <property type="match status" value="1"/>
</dbReference>
<dbReference type="GO" id="GO:0000287">
    <property type="term" value="F:magnesium ion binding"/>
    <property type="evidence" value="ECO:0007669"/>
    <property type="project" value="TreeGrafter"/>
</dbReference>
<evidence type="ECO:0000256" key="2">
    <source>
        <dbReference type="ARBA" id="ARBA00002049"/>
    </source>
</evidence>
<evidence type="ECO:0000313" key="18">
    <source>
        <dbReference type="EMBL" id="MCI0182595.1"/>
    </source>
</evidence>
<dbReference type="SUPFAM" id="SSF53271">
    <property type="entry name" value="PRTase-like"/>
    <property type="match status" value="1"/>
</dbReference>
<evidence type="ECO:0000256" key="5">
    <source>
        <dbReference type="ARBA" id="ARBA00004676"/>
    </source>
</evidence>
<evidence type="ECO:0000256" key="15">
    <source>
        <dbReference type="ARBA" id="ARBA00049402"/>
    </source>
</evidence>
<comment type="pathway">
    <text evidence="4 16">Purine metabolism; IMP biosynthesis via salvage pathway; IMP from hypoxanthine: step 1/1.</text>
</comment>
<evidence type="ECO:0000256" key="14">
    <source>
        <dbReference type="ARBA" id="ARBA00048811"/>
    </source>
</evidence>
<proteinExistence type="inferred from homology"/>
<comment type="subcellular location">
    <subcellularLocation>
        <location evidence="3 16">Cytoplasm</location>
    </subcellularLocation>
</comment>
<keyword evidence="9 16" id="KW-0808">Transferase</keyword>
<keyword evidence="7 16" id="KW-0963">Cytoplasm</keyword>
<comment type="cofactor">
    <cofactor evidence="1 16">
        <name>Mg(2+)</name>
        <dbReference type="ChEBI" id="CHEBI:18420"/>
    </cofactor>
</comment>
<reference evidence="18" key="1">
    <citation type="submission" date="2022-03" db="EMBL/GenBank/DDBJ databases">
        <title>Draft Genome Sequence of Firmicute Strain S0AB, a Heterotrophic Iron/Sulfur-Oxidizing Extreme Acidophile.</title>
        <authorList>
            <person name="Vergara E."/>
            <person name="Pakostova E."/>
            <person name="Johnson D.B."/>
            <person name="Holmes D.S."/>
        </authorList>
    </citation>
    <scope>NUCLEOTIDE SEQUENCE</scope>
    <source>
        <strain evidence="18">S0AB</strain>
    </source>
</reference>
<dbReference type="GO" id="GO:0000166">
    <property type="term" value="F:nucleotide binding"/>
    <property type="evidence" value="ECO:0007669"/>
    <property type="project" value="UniProtKB-KW"/>
</dbReference>
<evidence type="ECO:0000256" key="8">
    <source>
        <dbReference type="ARBA" id="ARBA00022676"/>
    </source>
</evidence>
<sequence>MREDLQELLFSEEQIQARVKQMGEQIAKDYQGENPIAVCVLKGAVLFMADLIRYMDIPLEIDFIATSSYGASTKSSGVVRILKDLDRSVEDRHVLIVEDIVDSGLTLSYLRDSLLRRNALSVKIATAFDKPDGRTVDITPDYSGFVVPNRFIVGYGLDYAERYRNLPYVGVLKPAVYEKN</sequence>
<gene>
    <name evidence="18" type="primary">hpt</name>
    <name evidence="18" type="ORF">MM817_00860</name>
</gene>
<dbReference type="Proteomes" id="UP001139263">
    <property type="component" value="Unassembled WGS sequence"/>
</dbReference>
<dbReference type="AlphaFoldDB" id="A0A9X1V7E8"/>
<dbReference type="GO" id="GO:0052657">
    <property type="term" value="F:guanine phosphoribosyltransferase activity"/>
    <property type="evidence" value="ECO:0007669"/>
    <property type="project" value="UniProtKB-ARBA"/>
</dbReference>
<evidence type="ECO:0000256" key="13">
    <source>
        <dbReference type="ARBA" id="ARBA00022842"/>
    </source>
</evidence>
<dbReference type="CDD" id="cd06223">
    <property type="entry name" value="PRTases_typeI"/>
    <property type="match status" value="1"/>
</dbReference>
<dbReference type="GO" id="GO:0046100">
    <property type="term" value="P:hypoxanthine metabolic process"/>
    <property type="evidence" value="ECO:0007669"/>
    <property type="project" value="TreeGrafter"/>
</dbReference>
<dbReference type="EC" id="2.4.2.8" evidence="16"/>
<dbReference type="GO" id="GO:0032264">
    <property type="term" value="P:IMP salvage"/>
    <property type="evidence" value="ECO:0007669"/>
    <property type="project" value="TreeGrafter"/>
</dbReference>
<keyword evidence="8 16" id="KW-0328">Glycosyltransferase</keyword>
<dbReference type="PANTHER" id="PTHR43340:SF1">
    <property type="entry name" value="HYPOXANTHINE PHOSPHORIBOSYLTRANSFERASE"/>
    <property type="match status" value="1"/>
</dbReference>
<dbReference type="InterPro" id="IPR050408">
    <property type="entry name" value="HGPRT"/>
</dbReference>
<comment type="catalytic activity">
    <reaction evidence="14">
        <text>GMP + diphosphate = guanine + 5-phospho-alpha-D-ribose 1-diphosphate</text>
        <dbReference type="Rhea" id="RHEA:25424"/>
        <dbReference type="ChEBI" id="CHEBI:16235"/>
        <dbReference type="ChEBI" id="CHEBI:33019"/>
        <dbReference type="ChEBI" id="CHEBI:58017"/>
        <dbReference type="ChEBI" id="CHEBI:58115"/>
        <dbReference type="EC" id="2.4.2.8"/>
    </reaction>
    <physiologicalReaction direction="right-to-left" evidence="14">
        <dbReference type="Rhea" id="RHEA:25426"/>
    </physiologicalReaction>
</comment>
<protein>
    <recommendedName>
        <fullName evidence="16">Hypoxanthine phosphoribosyltransferase</fullName>
        <ecNumber evidence="16">2.4.2.8</ecNumber>
    </recommendedName>
</protein>
<dbReference type="PANTHER" id="PTHR43340">
    <property type="entry name" value="HYPOXANTHINE-GUANINE PHOSPHORIBOSYLTRANSFERASE"/>
    <property type="match status" value="1"/>
</dbReference>
<comment type="function">
    <text evidence="2">Purine salvage pathway enzyme that catalyzes the transfer of the ribosyl-5-phosphate group from 5-phospho-alpha-D-ribose 1-diphosphate (PRPP) to the N9 position of the 6-oxopurines hypoxanthine and guanine to form the corresponding ribonucleotides IMP (inosine 5'-monophosphate) and GMP (guanosine 5'-monophosphate), with the release of PPi.</text>
</comment>
<evidence type="ECO:0000256" key="1">
    <source>
        <dbReference type="ARBA" id="ARBA00001946"/>
    </source>
</evidence>